<dbReference type="PROSITE" id="PS50110">
    <property type="entry name" value="RESPONSE_REGULATORY"/>
    <property type="match status" value="2"/>
</dbReference>
<dbReference type="RefSeq" id="WP_187026907.1">
    <property type="nucleotide sequence ID" value="NZ_JACRUP010000015.1"/>
</dbReference>
<dbReference type="PRINTS" id="PR00344">
    <property type="entry name" value="BCTRLSENSOR"/>
</dbReference>
<evidence type="ECO:0000256" key="8">
    <source>
        <dbReference type="ARBA" id="ARBA00022679"/>
    </source>
</evidence>
<dbReference type="PROSITE" id="PS50113">
    <property type="entry name" value="PAC"/>
    <property type="match status" value="1"/>
</dbReference>
<dbReference type="CDD" id="cd00156">
    <property type="entry name" value="REC"/>
    <property type="match status" value="1"/>
</dbReference>
<dbReference type="InterPro" id="IPR003660">
    <property type="entry name" value="HAMP_dom"/>
</dbReference>
<dbReference type="SMART" id="SM00086">
    <property type="entry name" value="PAC"/>
    <property type="match status" value="1"/>
</dbReference>
<dbReference type="Pfam" id="PF13426">
    <property type="entry name" value="PAS_9"/>
    <property type="match status" value="1"/>
</dbReference>
<evidence type="ECO:0000259" key="21">
    <source>
        <dbReference type="PROSITE" id="PS50112"/>
    </source>
</evidence>
<keyword evidence="12" id="KW-0378">Hydrolase</keyword>
<keyword evidence="11" id="KW-0418">Kinase</keyword>
<dbReference type="GO" id="GO:0045121">
    <property type="term" value="C:membrane raft"/>
    <property type="evidence" value="ECO:0007669"/>
    <property type="project" value="UniProtKB-SubCell"/>
</dbReference>
<dbReference type="Gene3D" id="3.30.565.10">
    <property type="entry name" value="Histidine kinase-like ATPase, C-terminal domain"/>
    <property type="match status" value="1"/>
</dbReference>
<dbReference type="FunFam" id="1.10.287.130:FF:000001">
    <property type="entry name" value="Two-component sensor histidine kinase"/>
    <property type="match status" value="1"/>
</dbReference>
<dbReference type="InterPro" id="IPR036097">
    <property type="entry name" value="HisK_dim/P_sf"/>
</dbReference>
<dbReference type="InterPro" id="IPR001610">
    <property type="entry name" value="PAC"/>
</dbReference>
<feature type="modified residue" description="4-aspartylphosphate" evidence="17">
    <location>
        <position position="800"/>
    </location>
</feature>
<keyword evidence="9 18" id="KW-0812">Transmembrane</keyword>
<evidence type="ECO:0000256" key="7">
    <source>
        <dbReference type="ARBA" id="ARBA00022553"/>
    </source>
</evidence>
<evidence type="ECO:0000256" key="18">
    <source>
        <dbReference type="SAM" id="Phobius"/>
    </source>
</evidence>
<organism evidence="24 25">
    <name type="scientific">Vibrio metschnikovii</name>
    <dbReference type="NCBI Taxonomy" id="28172"/>
    <lineage>
        <taxon>Bacteria</taxon>
        <taxon>Pseudomonadati</taxon>
        <taxon>Pseudomonadota</taxon>
        <taxon>Gammaproteobacteria</taxon>
        <taxon>Vibrionales</taxon>
        <taxon>Vibrionaceae</taxon>
        <taxon>Vibrio</taxon>
    </lineage>
</organism>
<gene>
    <name evidence="24" type="ORF">H8Q88_16810</name>
</gene>
<evidence type="ECO:0000313" key="25">
    <source>
        <dbReference type="Proteomes" id="UP000615796"/>
    </source>
</evidence>
<evidence type="ECO:0000256" key="17">
    <source>
        <dbReference type="PROSITE-ProRule" id="PRU00169"/>
    </source>
</evidence>
<evidence type="ECO:0000256" key="13">
    <source>
        <dbReference type="ARBA" id="ARBA00022840"/>
    </source>
</evidence>
<evidence type="ECO:0000256" key="14">
    <source>
        <dbReference type="ARBA" id="ARBA00022989"/>
    </source>
</evidence>
<dbReference type="PANTHER" id="PTHR43047">
    <property type="entry name" value="TWO-COMPONENT HISTIDINE PROTEIN KINASE"/>
    <property type="match status" value="1"/>
</dbReference>
<name>A0A9X0RCY1_VIBME</name>
<dbReference type="CDD" id="cd06225">
    <property type="entry name" value="HAMP"/>
    <property type="match status" value="1"/>
</dbReference>
<dbReference type="GO" id="GO:0005524">
    <property type="term" value="F:ATP binding"/>
    <property type="evidence" value="ECO:0007669"/>
    <property type="project" value="UniProtKB-KW"/>
</dbReference>
<comment type="subcellular location">
    <subcellularLocation>
        <location evidence="3">Cell inner membrane</location>
    </subcellularLocation>
    <subcellularLocation>
        <location evidence="4">Cell membrane</location>
        <topology evidence="4">Multi-pass membrane protein</topology>
    </subcellularLocation>
    <subcellularLocation>
        <location evidence="2">Membrane raft</location>
        <topology evidence="2">Multi-pass membrane protein</topology>
    </subcellularLocation>
</comment>
<keyword evidence="14 18" id="KW-1133">Transmembrane helix</keyword>
<dbReference type="InterPro" id="IPR035965">
    <property type="entry name" value="PAS-like_dom_sf"/>
</dbReference>
<dbReference type="Pfam" id="PF00672">
    <property type="entry name" value="HAMP"/>
    <property type="match status" value="1"/>
</dbReference>
<dbReference type="Pfam" id="PF00072">
    <property type="entry name" value="Response_reg"/>
    <property type="match status" value="2"/>
</dbReference>
<dbReference type="SMART" id="SM00448">
    <property type="entry name" value="REC"/>
    <property type="match status" value="2"/>
</dbReference>
<keyword evidence="7 17" id="KW-0597">Phosphoprotein</keyword>
<dbReference type="PANTHER" id="PTHR43047:SF72">
    <property type="entry name" value="OSMOSENSING HISTIDINE PROTEIN KINASE SLN1"/>
    <property type="match status" value="1"/>
</dbReference>
<dbReference type="NCBIfam" id="TIGR00229">
    <property type="entry name" value="sensory_box"/>
    <property type="match status" value="1"/>
</dbReference>
<dbReference type="SMART" id="SM00304">
    <property type="entry name" value="HAMP"/>
    <property type="match status" value="1"/>
</dbReference>
<dbReference type="PROSITE" id="PS50885">
    <property type="entry name" value="HAMP"/>
    <property type="match status" value="1"/>
</dbReference>
<dbReference type="InterPro" id="IPR005467">
    <property type="entry name" value="His_kinase_dom"/>
</dbReference>
<dbReference type="InterPro" id="IPR036890">
    <property type="entry name" value="HATPase_C_sf"/>
</dbReference>
<reference evidence="24" key="1">
    <citation type="submission" date="2020-08" db="EMBL/GenBank/DDBJ databases">
        <title>Genome Sequencing and Pan-Genome Analysis of Migratory bird Vibrio Strains, Inner Mongolia.</title>
        <authorList>
            <person name="Zheng L."/>
        </authorList>
    </citation>
    <scope>NUCLEOTIDE SEQUENCE</scope>
    <source>
        <strain evidence="24">M13F</strain>
    </source>
</reference>
<dbReference type="InterPro" id="IPR029151">
    <property type="entry name" value="Sensor-like_sf"/>
</dbReference>
<dbReference type="AlphaFoldDB" id="A0A9X0RCY1"/>
<feature type="modified residue" description="4-aspartylphosphate" evidence="17">
    <location>
        <position position="924"/>
    </location>
</feature>
<evidence type="ECO:0000256" key="5">
    <source>
        <dbReference type="ARBA" id="ARBA00012438"/>
    </source>
</evidence>
<dbReference type="GO" id="GO:0005886">
    <property type="term" value="C:plasma membrane"/>
    <property type="evidence" value="ECO:0007669"/>
    <property type="project" value="UniProtKB-SubCell"/>
</dbReference>
<dbReference type="InterPro" id="IPR000014">
    <property type="entry name" value="PAS"/>
</dbReference>
<dbReference type="InterPro" id="IPR001789">
    <property type="entry name" value="Sig_transdc_resp-reg_receiver"/>
</dbReference>
<evidence type="ECO:0000256" key="11">
    <source>
        <dbReference type="ARBA" id="ARBA00022777"/>
    </source>
</evidence>
<keyword evidence="8" id="KW-0808">Transferase</keyword>
<dbReference type="EMBL" id="JACRUP010000015">
    <property type="protein sequence ID" value="MBC5852565.1"/>
    <property type="molecule type" value="Genomic_DNA"/>
</dbReference>
<dbReference type="EC" id="2.7.13.3" evidence="5"/>
<evidence type="ECO:0000256" key="6">
    <source>
        <dbReference type="ARBA" id="ARBA00022475"/>
    </source>
</evidence>
<dbReference type="FunFam" id="3.30.565.10:FF:000023">
    <property type="entry name" value="PAS domain-containing sensor histidine kinase"/>
    <property type="match status" value="1"/>
</dbReference>
<feature type="domain" description="Response regulatory" evidence="20">
    <location>
        <begin position="876"/>
        <end position="990"/>
    </location>
</feature>
<dbReference type="SUPFAM" id="SSF55874">
    <property type="entry name" value="ATPase domain of HSP90 chaperone/DNA topoisomerase II/histidine kinase"/>
    <property type="match status" value="1"/>
</dbReference>
<comment type="caution">
    <text evidence="24">The sequence shown here is derived from an EMBL/GenBank/DDBJ whole genome shotgun (WGS) entry which is preliminary data.</text>
</comment>
<dbReference type="SUPFAM" id="SSF47384">
    <property type="entry name" value="Homodimeric domain of signal transducing histidine kinase"/>
    <property type="match status" value="1"/>
</dbReference>
<dbReference type="SMART" id="SM00091">
    <property type="entry name" value="PAS"/>
    <property type="match status" value="1"/>
</dbReference>
<dbReference type="SUPFAM" id="SSF55785">
    <property type="entry name" value="PYP-like sensor domain (PAS domain)"/>
    <property type="match status" value="1"/>
</dbReference>
<dbReference type="CDD" id="cd00130">
    <property type="entry name" value="PAS"/>
    <property type="match status" value="1"/>
</dbReference>
<keyword evidence="10" id="KW-0547">Nucleotide-binding</keyword>
<dbReference type="CDD" id="cd16922">
    <property type="entry name" value="HATPase_EvgS-ArcB-TorS-like"/>
    <property type="match status" value="1"/>
</dbReference>
<dbReference type="GO" id="GO:0009927">
    <property type="term" value="F:histidine phosphotransfer kinase activity"/>
    <property type="evidence" value="ECO:0007669"/>
    <property type="project" value="TreeGrafter"/>
</dbReference>
<feature type="domain" description="Response regulatory" evidence="20">
    <location>
        <begin position="751"/>
        <end position="867"/>
    </location>
</feature>
<dbReference type="Proteomes" id="UP000615796">
    <property type="component" value="Unassembled WGS sequence"/>
</dbReference>
<dbReference type="Gene3D" id="3.30.450.20">
    <property type="entry name" value="PAS domain"/>
    <property type="match status" value="2"/>
</dbReference>
<proteinExistence type="predicted"/>
<evidence type="ECO:0000313" key="24">
    <source>
        <dbReference type="EMBL" id="MBC5852565.1"/>
    </source>
</evidence>
<dbReference type="Gene3D" id="3.40.50.2300">
    <property type="match status" value="2"/>
</dbReference>
<dbReference type="GO" id="GO:0016787">
    <property type="term" value="F:hydrolase activity"/>
    <property type="evidence" value="ECO:0007669"/>
    <property type="project" value="UniProtKB-KW"/>
</dbReference>
<evidence type="ECO:0000259" key="19">
    <source>
        <dbReference type="PROSITE" id="PS50109"/>
    </source>
</evidence>
<keyword evidence="25" id="KW-1185">Reference proteome</keyword>
<feature type="domain" description="HAMP" evidence="23">
    <location>
        <begin position="309"/>
        <end position="362"/>
    </location>
</feature>
<keyword evidence="13" id="KW-0067">ATP-binding</keyword>
<evidence type="ECO:0000259" key="22">
    <source>
        <dbReference type="PROSITE" id="PS50113"/>
    </source>
</evidence>
<dbReference type="GO" id="GO:0000155">
    <property type="term" value="F:phosphorelay sensor kinase activity"/>
    <property type="evidence" value="ECO:0007669"/>
    <property type="project" value="InterPro"/>
</dbReference>
<dbReference type="SMART" id="SM00388">
    <property type="entry name" value="HisKA"/>
    <property type="match status" value="1"/>
</dbReference>
<evidence type="ECO:0000256" key="12">
    <source>
        <dbReference type="ARBA" id="ARBA00022801"/>
    </source>
</evidence>
<dbReference type="Pfam" id="PF02518">
    <property type="entry name" value="HATPase_c"/>
    <property type="match status" value="1"/>
</dbReference>
<evidence type="ECO:0000256" key="1">
    <source>
        <dbReference type="ARBA" id="ARBA00000085"/>
    </source>
</evidence>
<evidence type="ECO:0000256" key="3">
    <source>
        <dbReference type="ARBA" id="ARBA00004533"/>
    </source>
</evidence>
<evidence type="ECO:0000259" key="23">
    <source>
        <dbReference type="PROSITE" id="PS50885"/>
    </source>
</evidence>
<keyword evidence="6" id="KW-1003">Cell membrane</keyword>
<evidence type="ECO:0000256" key="2">
    <source>
        <dbReference type="ARBA" id="ARBA00004314"/>
    </source>
</evidence>
<evidence type="ECO:0000256" key="10">
    <source>
        <dbReference type="ARBA" id="ARBA00022741"/>
    </source>
</evidence>
<dbReference type="CDD" id="cd00082">
    <property type="entry name" value="HisKA"/>
    <property type="match status" value="1"/>
</dbReference>
<keyword evidence="15" id="KW-0902">Two-component regulatory system</keyword>
<dbReference type="InterPro" id="IPR000700">
    <property type="entry name" value="PAS-assoc_C"/>
</dbReference>
<sequence>MLRVPLSLRIILLVIITSTVLVGGLLITVYKLMINDYQALVMERESAKIDRLVSELELSQQQRLLGLEGLASRVLNQEGQLYPPSILQALLQKPSVARHLFPDGILIFDAQATLIAESDYVPGRLGTNYADRPHFQRAKQTQQPVISEPILGRRTGLPLISYIHPLVTSEGEILGYLGGSLDLSKTPLLNKQVATNDSANLITIIIDPTHRLFVSMQQPFDKPEPLPAEGVNPLVDAAVSLSPAGTLVNYQQQRYLLINRSLQELGWVVLRAIPYTEAMAPAQTSFHRLLLITLIATSCIGLAGIGLAHSLTKPIEKMTRRIDQMADSGRFDGNFLEQGGPEVCALARAMNRLAEQRKTAEIALSQAERFLATVLDAASEISIIATNEHGLITAFNAGAEHLLGYSKHEMIGKQTPASLHLEEEVAARSVELTALLGYPVEGFRVFVDIAEQENHEKREWTYVHKNGRHIPVSLIVTTMRNEAGEITGYLGIAEDITEYKRMNKMKSEFISTVSHELRTPLTSISGALGLIIGSRFEELPDKTQKLLKTAHRNSQRLSHLINDLLDIEKIAAGKLHFDMRLHELTPLVEQAIETNQHYGSSRDVSIRLICDANTVLVHVDSQRLLQVLANLLSNAIKFSSDHGQVIVEVTTDNGKAIVSVIDQGPGINQAFRERIFQRFAQADSSDTRAKEGTGLGLAISRELIERMGGQIDFESTMGKGSRFFFVLPLVSPLCTLKSDSNNDDTHPPTGRILVVEDNVDVAKLLAIMLSDAGYQVDICYNGADALQAIHSRTYDLISLDLMLPDISGLAIIRQLRQQTTTATIPIVVVSATIEQGRLALNGDGGGIEWLSKPIDQQQLIHLVQQQLSLTSPYQPHVLHVEDDSDLHEVIREMAGDSARFELASTLAQARLKLQQASFDVLLLDLNLPDGSGWELLSEAKLLQPEIKIVILSGKPVTQHQHDQVEAVLLKSRLSTTTLLEGIHSRIKTYRSQQEVNQPK</sequence>
<feature type="transmembrane region" description="Helical" evidence="18">
    <location>
        <begin position="6"/>
        <end position="30"/>
    </location>
</feature>
<dbReference type="Gene3D" id="1.10.287.130">
    <property type="match status" value="1"/>
</dbReference>
<evidence type="ECO:0000256" key="15">
    <source>
        <dbReference type="ARBA" id="ARBA00023012"/>
    </source>
</evidence>
<feature type="domain" description="Histidine kinase" evidence="19">
    <location>
        <begin position="512"/>
        <end position="731"/>
    </location>
</feature>
<accession>A0A9X0RCY1</accession>
<evidence type="ECO:0000259" key="20">
    <source>
        <dbReference type="PROSITE" id="PS50110"/>
    </source>
</evidence>
<dbReference type="CDD" id="cd17546">
    <property type="entry name" value="REC_hyHK_CKI1_RcsC-like"/>
    <property type="match status" value="1"/>
</dbReference>
<dbReference type="InterPro" id="IPR003661">
    <property type="entry name" value="HisK_dim/P_dom"/>
</dbReference>
<dbReference type="InterPro" id="IPR003594">
    <property type="entry name" value="HATPase_dom"/>
</dbReference>
<dbReference type="CDD" id="cd12914">
    <property type="entry name" value="PDC1_DGC_like"/>
    <property type="match status" value="1"/>
</dbReference>
<evidence type="ECO:0000256" key="4">
    <source>
        <dbReference type="ARBA" id="ARBA00004651"/>
    </source>
</evidence>
<evidence type="ECO:0000256" key="16">
    <source>
        <dbReference type="ARBA" id="ARBA00023136"/>
    </source>
</evidence>
<keyword evidence="16 18" id="KW-0472">Membrane</keyword>
<protein>
    <recommendedName>
        <fullName evidence="5">histidine kinase</fullName>
        <ecNumber evidence="5">2.7.13.3</ecNumber>
    </recommendedName>
</protein>
<dbReference type="SUPFAM" id="SSF52172">
    <property type="entry name" value="CheY-like"/>
    <property type="match status" value="2"/>
</dbReference>
<dbReference type="SUPFAM" id="SSF103190">
    <property type="entry name" value="Sensory domain-like"/>
    <property type="match status" value="1"/>
</dbReference>
<comment type="catalytic activity">
    <reaction evidence="1">
        <text>ATP + protein L-histidine = ADP + protein N-phospho-L-histidine.</text>
        <dbReference type="EC" id="2.7.13.3"/>
    </reaction>
</comment>
<feature type="transmembrane region" description="Helical" evidence="18">
    <location>
        <begin position="289"/>
        <end position="311"/>
    </location>
</feature>
<evidence type="ECO:0000256" key="9">
    <source>
        <dbReference type="ARBA" id="ARBA00022692"/>
    </source>
</evidence>
<feature type="domain" description="PAC" evidence="22">
    <location>
        <begin position="456"/>
        <end position="508"/>
    </location>
</feature>
<dbReference type="Gene3D" id="6.10.340.10">
    <property type="match status" value="1"/>
</dbReference>
<dbReference type="SMART" id="SM00387">
    <property type="entry name" value="HATPase_c"/>
    <property type="match status" value="1"/>
</dbReference>
<feature type="domain" description="PAS" evidence="21">
    <location>
        <begin position="367"/>
        <end position="414"/>
    </location>
</feature>
<dbReference type="Pfam" id="PF00512">
    <property type="entry name" value="HisKA"/>
    <property type="match status" value="1"/>
</dbReference>
<dbReference type="InterPro" id="IPR004358">
    <property type="entry name" value="Sig_transdc_His_kin-like_C"/>
</dbReference>
<dbReference type="PROSITE" id="PS50112">
    <property type="entry name" value="PAS"/>
    <property type="match status" value="1"/>
</dbReference>
<dbReference type="PROSITE" id="PS50109">
    <property type="entry name" value="HIS_KIN"/>
    <property type="match status" value="1"/>
</dbReference>
<dbReference type="InterPro" id="IPR011006">
    <property type="entry name" value="CheY-like_superfamily"/>
</dbReference>